<proteinExistence type="predicted"/>
<reference evidence="1 2" key="1">
    <citation type="journal article" date="2023" name="G3 (Bethesda)">
        <title>A chromosome-length genome assembly and annotation of blackberry (Rubus argutus, cv. 'Hillquist').</title>
        <authorList>
            <person name="Bruna T."/>
            <person name="Aryal R."/>
            <person name="Dudchenko O."/>
            <person name="Sargent D.J."/>
            <person name="Mead D."/>
            <person name="Buti M."/>
            <person name="Cavallini A."/>
            <person name="Hytonen T."/>
            <person name="Andres J."/>
            <person name="Pham M."/>
            <person name="Weisz D."/>
            <person name="Mascagni F."/>
            <person name="Usai G."/>
            <person name="Natali L."/>
            <person name="Bassil N."/>
            <person name="Fernandez G.E."/>
            <person name="Lomsadze A."/>
            <person name="Armour M."/>
            <person name="Olukolu B."/>
            <person name="Poorten T."/>
            <person name="Britton C."/>
            <person name="Davik J."/>
            <person name="Ashrafi H."/>
            <person name="Aiden E.L."/>
            <person name="Borodovsky M."/>
            <person name="Worthington M."/>
        </authorList>
    </citation>
    <scope>NUCLEOTIDE SEQUENCE [LARGE SCALE GENOMIC DNA]</scope>
    <source>
        <strain evidence="1">PI 553951</strain>
    </source>
</reference>
<gene>
    <name evidence="1" type="ORF">M0R45_030868</name>
</gene>
<dbReference type="AlphaFoldDB" id="A0AAW1WCT2"/>
<evidence type="ECO:0000313" key="2">
    <source>
        <dbReference type="Proteomes" id="UP001457282"/>
    </source>
</evidence>
<dbReference type="Proteomes" id="UP001457282">
    <property type="component" value="Unassembled WGS sequence"/>
</dbReference>
<protein>
    <submittedName>
        <fullName evidence="1">Uncharacterized protein</fullName>
    </submittedName>
</protein>
<accession>A0AAW1WCT2</accession>
<dbReference type="EMBL" id="JBEDUW010000006">
    <property type="protein sequence ID" value="KAK9922403.1"/>
    <property type="molecule type" value="Genomic_DNA"/>
</dbReference>
<evidence type="ECO:0000313" key="1">
    <source>
        <dbReference type="EMBL" id="KAK9922403.1"/>
    </source>
</evidence>
<organism evidence="1 2">
    <name type="scientific">Rubus argutus</name>
    <name type="common">Southern blackberry</name>
    <dbReference type="NCBI Taxonomy" id="59490"/>
    <lineage>
        <taxon>Eukaryota</taxon>
        <taxon>Viridiplantae</taxon>
        <taxon>Streptophyta</taxon>
        <taxon>Embryophyta</taxon>
        <taxon>Tracheophyta</taxon>
        <taxon>Spermatophyta</taxon>
        <taxon>Magnoliopsida</taxon>
        <taxon>eudicotyledons</taxon>
        <taxon>Gunneridae</taxon>
        <taxon>Pentapetalae</taxon>
        <taxon>rosids</taxon>
        <taxon>fabids</taxon>
        <taxon>Rosales</taxon>
        <taxon>Rosaceae</taxon>
        <taxon>Rosoideae</taxon>
        <taxon>Rosoideae incertae sedis</taxon>
        <taxon>Rubus</taxon>
    </lineage>
</organism>
<sequence length="129" mass="14003">MPPPGFCSPLLLISDVNPRSPPSAINHHNHRRISMAVPPCLSHRTCQAAQLDPCLRRALHFAADTLLSTSTHLLKPDARPVPTVAAPSPCGLLTLTVVLLTPSKFAAPSLTCRPEERRSCPTKSFRLRS</sequence>
<comment type="caution">
    <text evidence="1">The sequence shown here is derived from an EMBL/GenBank/DDBJ whole genome shotgun (WGS) entry which is preliminary data.</text>
</comment>
<keyword evidence="2" id="KW-1185">Reference proteome</keyword>
<name>A0AAW1WCT2_RUBAR</name>